<dbReference type="EMBL" id="JASBNA010000005">
    <property type="protein sequence ID" value="KAK7691993.1"/>
    <property type="molecule type" value="Genomic_DNA"/>
</dbReference>
<evidence type="ECO:0000313" key="2">
    <source>
        <dbReference type="Proteomes" id="UP001385951"/>
    </source>
</evidence>
<dbReference type="Proteomes" id="UP001385951">
    <property type="component" value="Unassembled WGS sequence"/>
</dbReference>
<reference evidence="1 2" key="1">
    <citation type="submission" date="2022-09" db="EMBL/GenBank/DDBJ databases">
        <authorList>
            <person name="Palmer J.M."/>
        </authorList>
    </citation>
    <scope>NUCLEOTIDE SEQUENCE [LARGE SCALE GENOMIC DNA]</scope>
    <source>
        <strain evidence="1 2">DSM 7382</strain>
    </source>
</reference>
<comment type="caution">
    <text evidence="1">The sequence shown here is derived from an EMBL/GenBank/DDBJ whole genome shotgun (WGS) entry which is preliminary data.</text>
</comment>
<gene>
    <name evidence="1" type="ORF">QCA50_005398</name>
</gene>
<accession>A0AAW0GES1</accession>
<proteinExistence type="predicted"/>
<keyword evidence="2" id="KW-1185">Reference proteome</keyword>
<organism evidence="1 2">
    <name type="scientific">Cerrena zonata</name>
    <dbReference type="NCBI Taxonomy" id="2478898"/>
    <lineage>
        <taxon>Eukaryota</taxon>
        <taxon>Fungi</taxon>
        <taxon>Dikarya</taxon>
        <taxon>Basidiomycota</taxon>
        <taxon>Agaricomycotina</taxon>
        <taxon>Agaricomycetes</taxon>
        <taxon>Polyporales</taxon>
        <taxon>Cerrenaceae</taxon>
        <taxon>Cerrena</taxon>
    </lineage>
</organism>
<protein>
    <submittedName>
        <fullName evidence="1">Uncharacterized protein</fullName>
    </submittedName>
</protein>
<name>A0AAW0GES1_9APHY</name>
<sequence>MTAVASYIQIFSFSASRNIASSSLPILSRTDPERSGSPFPARWDIQAILTCLMSENQLITALKKLYCQYDAQAPCPQIPATEIGCRALYGRKYISIYGC</sequence>
<dbReference type="AlphaFoldDB" id="A0AAW0GES1"/>
<evidence type="ECO:0000313" key="1">
    <source>
        <dbReference type="EMBL" id="KAK7691993.1"/>
    </source>
</evidence>